<reference evidence="2 3" key="2">
    <citation type="submission" date="2021-10" db="EMBL/GenBank/DDBJ databases">
        <authorList>
            <person name="Piombo E."/>
        </authorList>
    </citation>
    <scope>NUCLEOTIDE SEQUENCE [LARGE SCALE GENOMIC DNA]</scope>
</reference>
<dbReference type="InterPro" id="IPR021514">
    <property type="entry name" value="DUF3176"/>
</dbReference>
<keyword evidence="1" id="KW-0812">Transmembrane</keyword>
<dbReference type="PANTHER" id="PTHR35394:SF5">
    <property type="entry name" value="DUF3176 DOMAIN-CONTAINING PROTEIN"/>
    <property type="match status" value="1"/>
</dbReference>
<keyword evidence="1" id="KW-0472">Membrane</keyword>
<proteinExistence type="predicted"/>
<feature type="transmembrane region" description="Helical" evidence="1">
    <location>
        <begin position="114"/>
        <end position="133"/>
    </location>
</feature>
<evidence type="ECO:0000313" key="3">
    <source>
        <dbReference type="Proteomes" id="UP000775872"/>
    </source>
</evidence>
<reference evidence="3" key="1">
    <citation type="submission" date="2019-06" db="EMBL/GenBank/DDBJ databases">
        <authorList>
            <person name="Broberg M."/>
        </authorList>
    </citation>
    <scope>NUCLEOTIDE SEQUENCE [LARGE SCALE GENOMIC DNA]</scope>
</reference>
<dbReference type="OrthoDB" id="5376804at2759"/>
<accession>A0A9N9W5F8</accession>
<keyword evidence="3" id="KW-1185">Reference proteome</keyword>
<evidence type="ECO:0000256" key="1">
    <source>
        <dbReference type="SAM" id="Phobius"/>
    </source>
</evidence>
<gene>
    <name evidence="2" type="ORF">CSOL1703_00011009</name>
</gene>
<feature type="transmembrane region" description="Helical" evidence="1">
    <location>
        <begin position="15"/>
        <end position="34"/>
    </location>
</feature>
<sequence length="629" mass="68923">MAGAWLRHPWALESGSMLACFVQFAAMIIVCISFNGKPVFDGPFITLNTIVSILSTGSKASMLTAVASCISQANWSLFAGPPRRLYDFEMVADASRGPLGSLQLLLSSKFKGGAIVRMGAIITVFAIIMDPFAQQLIQLHQTMRSEDGGAFARAVQYDKGVRFGNYSMEQSVPRLLGIVSAPDLVMKAALLFGLTSDRSQVLQQASYNCPTSQCEYSDVASLAICSKCTNVDSSLKRMTKERGTSYIGWVGDFIAVAPKPGSWNATRFELPNGLYMQAQDDLPNSILTTLTMSGTSNASKTITTKDMDSLIWSQSIIKVDNKSATTGLTWPQWDVHATECALYYCVKNYSFQVLNGTLTESSKIMDEYKRDKSSWQPTDTGSASGQISPLPDNFRTSLAYHPIMSWYGRTNLELASNTSNTQRYSLSQTAVDGISYLAQTTFSSCRPDKNCSNVVEDRPPPTGFLDPTAHAPEAAELLWRSDDLSTLFENVAMSMSNALRAGDTTGTERAVDDSSVRGRVFRPVTLYRIRWPWVSLHAAIQAAAIAFFFLTRLDRHPGGKAPVWKSSELAVFSSGTLVSGVLKDSKTLEELNVRAKESLVILVKNDEEHPLMQVPSVSERSSIQIITNK</sequence>
<keyword evidence="1" id="KW-1133">Transmembrane helix</keyword>
<protein>
    <submittedName>
        <fullName evidence="2">Uncharacterized protein</fullName>
    </submittedName>
</protein>
<dbReference type="EMBL" id="CABFOC020000011">
    <property type="protein sequence ID" value="CAH0045263.1"/>
    <property type="molecule type" value="Genomic_DNA"/>
</dbReference>
<dbReference type="AlphaFoldDB" id="A0A9N9W5F8"/>
<organism evidence="2 3">
    <name type="scientific">Clonostachys solani</name>
    <dbReference type="NCBI Taxonomy" id="160281"/>
    <lineage>
        <taxon>Eukaryota</taxon>
        <taxon>Fungi</taxon>
        <taxon>Dikarya</taxon>
        <taxon>Ascomycota</taxon>
        <taxon>Pezizomycotina</taxon>
        <taxon>Sordariomycetes</taxon>
        <taxon>Hypocreomycetidae</taxon>
        <taxon>Hypocreales</taxon>
        <taxon>Bionectriaceae</taxon>
        <taxon>Clonostachys</taxon>
    </lineage>
</organism>
<dbReference type="Pfam" id="PF11374">
    <property type="entry name" value="DUF3176"/>
    <property type="match status" value="1"/>
</dbReference>
<name>A0A9N9W5F8_9HYPO</name>
<evidence type="ECO:0000313" key="2">
    <source>
        <dbReference type="EMBL" id="CAH0045263.1"/>
    </source>
</evidence>
<comment type="caution">
    <text evidence="2">The sequence shown here is derived from an EMBL/GenBank/DDBJ whole genome shotgun (WGS) entry which is preliminary data.</text>
</comment>
<dbReference type="PANTHER" id="PTHR35394">
    <property type="entry name" value="DUF3176 DOMAIN-CONTAINING PROTEIN"/>
    <property type="match status" value="1"/>
</dbReference>
<dbReference type="Proteomes" id="UP000775872">
    <property type="component" value="Unassembled WGS sequence"/>
</dbReference>